<keyword evidence="1" id="KW-0472">Membrane</keyword>
<feature type="transmembrane region" description="Helical" evidence="1">
    <location>
        <begin position="395"/>
        <end position="415"/>
    </location>
</feature>
<gene>
    <name evidence="2" type="ORF">CUC15_02090</name>
</gene>
<dbReference type="InterPro" id="IPR025291">
    <property type="entry name" value="DUF4153"/>
</dbReference>
<feature type="transmembrane region" description="Helical" evidence="1">
    <location>
        <begin position="46"/>
        <end position="65"/>
    </location>
</feature>
<feature type="transmembrane region" description="Helical" evidence="1">
    <location>
        <begin position="256"/>
        <end position="282"/>
    </location>
</feature>
<name>A0A345PCW6_9BACI</name>
<feature type="transmembrane region" description="Helical" evidence="1">
    <location>
        <begin position="95"/>
        <end position="114"/>
    </location>
</feature>
<keyword evidence="3" id="KW-1185">Reference proteome</keyword>
<reference evidence="3" key="1">
    <citation type="submission" date="2017-11" db="EMBL/GenBank/DDBJ databases">
        <authorList>
            <person name="Zhu W."/>
        </authorList>
    </citation>
    <scope>NUCLEOTIDE SEQUENCE [LARGE SCALE GENOMIC DNA]</scope>
    <source>
        <strain evidence="3">160</strain>
    </source>
</reference>
<evidence type="ECO:0000313" key="3">
    <source>
        <dbReference type="Proteomes" id="UP000253908"/>
    </source>
</evidence>
<dbReference type="AlphaFoldDB" id="A0A345PCW6"/>
<evidence type="ECO:0000313" key="2">
    <source>
        <dbReference type="EMBL" id="AXI07846.1"/>
    </source>
</evidence>
<organism evidence="2 3">
    <name type="scientific">Oceanobacillus zhaokaii</name>
    <dbReference type="NCBI Taxonomy" id="2052660"/>
    <lineage>
        <taxon>Bacteria</taxon>
        <taxon>Bacillati</taxon>
        <taxon>Bacillota</taxon>
        <taxon>Bacilli</taxon>
        <taxon>Bacillales</taxon>
        <taxon>Bacillaceae</taxon>
        <taxon>Oceanobacillus</taxon>
    </lineage>
</organism>
<accession>A0A345PCW6</accession>
<dbReference type="OrthoDB" id="9767931at2"/>
<feature type="transmembrane region" description="Helical" evidence="1">
    <location>
        <begin position="168"/>
        <end position="193"/>
    </location>
</feature>
<keyword evidence="1" id="KW-1133">Transmembrane helix</keyword>
<dbReference type="Pfam" id="PF13687">
    <property type="entry name" value="DUF4153"/>
    <property type="match status" value="1"/>
</dbReference>
<feature type="transmembrane region" description="Helical" evidence="1">
    <location>
        <begin position="22"/>
        <end position="40"/>
    </location>
</feature>
<feature type="transmembrane region" description="Helical" evidence="1">
    <location>
        <begin position="72"/>
        <end position="89"/>
    </location>
</feature>
<dbReference type="EMBL" id="CP024848">
    <property type="protein sequence ID" value="AXI07846.1"/>
    <property type="molecule type" value="Genomic_DNA"/>
</dbReference>
<sequence>MYVVFLGIGGLIVEIHLKQKDWLFLLVCFGLGILAELSFFHGRIGLAYPLFITGFYLVIFLRYRLSFNHRRIGLLIMVAVWILAGSFLFNDTQFFYGLNILIIPALVFYHLVLITSPRNLKWERLGFIRLLTMKLLEGVQYSTAFCKVLFRRIFKNMNETTIQLIKRIVIGLAIGIPLLFVVIVLLMSADAVFEELILYLPNFVFQLSFQEWIFRFILVILITLLFFGIFQVLHIRSKLRPTNDFLLQEDKKKIRWDAVTAITVLIMLNVVYVLFAAIQLPYFFSDNLLGGFTYASYARRGFFELLFVTLINWTILISCLKLVKTKARRTRLTLKVLYTLLIAVSGIMLASAYQRLSMYESAYGFTLDRILAHAFMIYLLVIFAYTFIRVWLEGLTLLHFYTITALVFYAVLNMMNVEQVIVNNNLERFEQTGKIDVYYLDSLSYTGLGGLIALYETDPVYPELRTILQYRKEEVNNEPESTWQSFNFTRQEVTEKILKLDLEIN</sequence>
<feature type="transmembrane region" description="Helical" evidence="1">
    <location>
        <begin position="332"/>
        <end position="350"/>
    </location>
</feature>
<dbReference type="KEGG" id="ocn:CUC15_02090"/>
<feature type="transmembrane region" description="Helical" evidence="1">
    <location>
        <begin position="213"/>
        <end position="235"/>
    </location>
</feature>
<feature type="transmembrane region" description="Helical" evidence="1">
    <location>
        <begin position="302"/>
        <end position="320"/>
    </location>
</feature>
<feature type="transmembrane region" description="Helical" evidence="1">
    <location>
        <begin position="370"/>
        <end position="388"/>
    </location>
</feature>
<keyword evidence="1" id="KW-0812">Transmembrane</keyword>
<dbReference type="Proteomes" id="UP000253908">
    <property type="component" value="Chromosome"/>
</dbReference>
<protein>
    <submittedName>
        <fullName evidence="2">Uncharacterized protein</fullName>
    </submittedName>
</protein>
<evidence type="ECO:0000256" key="1">
    <source>
        <dbReference type="SAM" id="Phobius"/>
    </source>
</evidence>
<proteinExistence type="predicted"/>